<comment type="caution">
    <text evidence="2">The sequence shown here is derived from an EMBL/GenBank/DDBJ whole genome shotgun (WGS) entry which is preliminary data.</text>
</comment>
<keyword evidence="1" id="KW-0732">Signal</keyword>
<protein>
    <submittedName>
        <fullName evidence="2">Uncharacterized protein</fullName>
    </submittedName>
</protein>
<evidence type="ECO:0000313" key="3">
    <source>
        <dbReference type="Proteomes" id="UP000593567"/>
    </source>
</evidence>
<name>A0A7J7KBY4_BUGNE</name>
<organism evidence="2 3">
    <name type="scientific">Bugula neritina</name>
    <name type="common">Brown bryozoan</name>
    <name type="synonym">Sertularia neritina</name>
    <dbReference type="NCBI Taxonomy" id="10212"/>
    <lineage>
        <taxon>Eukaryota</taxon>
        <taxon>Metazoa</taxon>
        <taxon>Spiralia</taxon>
        <taxon>Lophotrochozoa</taxon>
        <taxon>Bryozoa</taxon>
        <taxon>Gymnolaemata</taxon>
        <taxon>Cheilostomatida</taxon>
        <taxon>Flustrina</taxon>
        <taxon>Buguloidea</taxon>
        <taxon>Bugulidae</taxon>
        <taxon>Bugula</taxon>
    </lineage>
</organism>
<feature type="chain" id="PRO_5029776495" evidence="1">
    <location>
        <begin position="21"/>
        <end position="198"/>
    </location>
</feature>
<evidence type="ECO:0000256" key="1">
    <source>
        <dbReference type="SAM" id="SignalP"/>
    </source>
</evidence>
<keyword evidence="3" id="KW-1185">Reference proteome</keyword>
<dbReference type="Proteomes" id="UP000593567">
    <property type="component" value="Unassembled WGS sequence"/>
</dbReference>
<reference evidence="2" key="1">
    <citation type="submission" date="2020-06" db="EMBL/GenBank/DDBJ databases">
        <title>Draft genome of Bugula neritina, a colonial animal packing powerful symbionts and potential medicines.</title>
        <authorList>
            <person name="Rayko M."/>
        </authorList>
    </citation>
    <scope>NUCLEOTIDE SEQUENCE [LARGE SCALE GENOMIC DNA]</scope>
    <source>
        <strain evidence="2">Kwan_BN1</strain>
    </source>
</reference>
<dbReference type="AlphaFoldDB" id="A0A7J7KBY4"/>
<evidence type="ECO:0000313" key="2">
    <source>
        <dbReference type="EMBL" id="KAF6035454.1"/>
    </source>
</evidence>
<dbReference type="EMBL" id="VXIV02000875">
    <property type="protein sequence ID" value="KAF6035454.1"/>
    <property type="molecule type" value="Genomic_DNA"/>
</dbReference>
<dbReference type="OrthoDB" id="10001248at2759"/>
<sequence>MSRHLSVLLITLVVASNTSSAHQAERVCTPEQWEAVVVGKVAEQSQGKFYIVDVVGKAAADYGKGLIGLSESVFSQGQYVGSYLYLNTKSASYLADVVNRNCQKLPPVTVEQPCSDSRWLTYRTSWLVGGTQWSDTYQYNNGSSKTTVTVMRDNFAMISENVEHVIEGVPQLVTLQYGNMTKGITDQSIFNIPSYCNI</sequence>
<accession>A0A7J7KBY4</accession>
<gene>
    <name evidence="2" type="ORF">EB796_006237</name>
</gene>
<proteinExistence type="predicted"/>
<feature type="signal peptide" evidence="1">
    <location>
        <begin position="1"/>
        <end position="20"/>
    </location>
</feature>